<dbReference type="EMBL" id="JBFMKM010000003">
    <property type="protein sequence ID" value="KAL1310791.1"/>
    <property type="molecule type" value="Genomic_DNA"/>
</dbReference>
<evidence type="ECO:0000256" key="5">
    <source>
        <dbReference type="SAM" id="Coils"/>
    </source>
</evidence>
<dbReference type="GeneID" id="95974737"/>
<evidence type="ECO:0000313" key="6">
    <source>
        <dbReference type="EMBL" id="KAL1310791.1"/>
    </source>
</evidence>
<keyword evidence="7" id="KW-1185">Reference proteome</keyword>
<protein>
    <recommendedName>
        <fullName evidence="4">ATPase inhibitor, mitochondrial</fullName>
    </recommendedName>
</protein>
<proteinExistence type="inferred from homology"/>
<evidence type="ECO:0000256" key="3">
    <source>
        <dbReference type="ARBA" id="ARBA00023128"/>
    </source>
</evidence>
<keyword evidence="3" id="KW-0496">Mitochondrion</keyword>
<dbReference type="Proteomes" id="UP001562354">
    <property type="component" value="Unassembled WGS sequence"/>
</dbReference>
<dbReference type="Pfam" id="PF04568">
    <property type="entry name" value="IATP"/>
    <property type="match status" value="1"/>
</dbReference>
<evidence type="ECO:0000256" key="2">
    <source>
        <dbReference type="ARBA" id="ARBA00010901"/>
    </source>
</evidence>
<dbReference type="InterPro" id="IPR007648">
    <property type="entry name" value="ATPase_inhibitor_mt"/>
</dbReference>
<organism evidence="6 7">
    <name type="scientific">Neodothiora populina</name>
    <dbReference type="NCBI Taxonomy" id="2781224"/>
    <lineage>
        <taxon>Eukaryota</taxon>
        <taxon>Fungi</taxon>
        <taxon>Dikarya</taxon>
        <taxon>Ascomycota</taxon>
        <taxon>Pezizomycotina</taxon>
        <taxon>Dothideomycetes</taxon>
        <taxon>Dothideomycetidae</taxon>
        <taxon>Dothideales</taxon>
        <taxon>Dothioraceae</taxon>
        <taxon>Neodothiora</taxon>
    </lineage>
</organism>
<name>A0ABR3PMK9_9PEZI</name>
<evidence type="ECO:0000256" key="1">
    <source>
        <dbReference type="ARBA" id="ARBA00004173"/>
    </source>
</evidence>
<comment type="function">
    <text evidence="4">Inhibits the enzyme activity of ATPase.</text>
</comment>
<accession>A0ABR3PMK9</accession>
<comment type="caution">
    <text evidence="6">The sequence shown here is derived from an EMBL/GenBank/DDBJ whole genome shotgun (WGS) entry which is preliminary data.</text>
</comment>
<evidence type="ECO:0000313" key="7">
    <source>
        <dbReference type="Proteomes" id="UP001562354"/>
    </source>
</evidence>
<reference evidence="6 7" key="1">
    <citation type="submission" date="2024-07" db="EMBL/GenBank/DDBJ databases">
        <title>Draft sequence of the Neodothiora populina.</title>
        <authorList>
            <person name="Drown D.D."/>
            <person name="Schuette U.S."/>
            <person name="Buechlein A.B."/>
            <person name="Rusch D.R."/>
            <person name="Winton L.W."/>
            <person name="Adams G.A."/>
        </authorList>
    </citation>
    <scope>NUCLEOTIDE SEQUENCE [LARGE SCALE GENOMIC DNA]</scope>
    <source>
        <strain evidence="6 7">CPC 39397</strain>
    </source>
</reference>
<evidence type="ECO:0000256" key="4">
    <source>
        <dbReference type="RuleBase" id="RU368087"/>
    </source>
</evidence>
<comment type="subcellular location">
    <subcellularLocation>
        <location evidence="1">Mitochondrion</location>
    </subcellularLocation>
</comment>
<comment type="similarity">
    <text evidence="2 4">Belongs to the ATPase inhibitor family.</text>
</comment>
<dbReference type="Gene3D" id="1.20.5.500">
    <property type="entry name" value="Single helix bin"/>
    <property type="match status" value="1"/>
</dbReference>
<sequence>MSAPMRLFRASRPVVNAAQTARFSVAARTMKDGDTGAPRASADAFTKREAASESMYVHEKEKEKAEALRAKIQKGEAQLKQDKADMDALQQKK</sequence>
<feature type="coiled-coil region" evidence="5">
    <location>
        <begin position="58"/>
        <end position="92"/>
    </location>
</feature>
<dbReference type="RefSeq" id="XP_069203640.1">
    <property type="nucleotide sequence ID" value="XM_069340168.1"/>
</dbReference>
<gene>
    <name evidence="6" type="ORF">AAFC00_001034</name>
</gene>
<keyword evidence="5" id="KW-0175">Coiled coil</keyword>